<dbReference type="InterPro" id="IPR002508">
    <property type="entry name" value="MurNAc-LAA_cat"/>
</dbReference>
<reference evidence="4 5" key="1">
    <citation type="submission" date="2019-03" db="EMBL/GenBank/DDBJ databases">
        <title>Genomic Encyclopedia of Type Strains, Phase III (KMG-III): the genomes of soil and plant-associated and newly described type strains.</title>
        <authorList>
            <person name="Whitman W."/>
        </authorList>
    </citation>
    <scope>NUCLEOTIDE SEQUENCE [LARGE SCALE GENOMIC DNA]</scope>
    <source>
        <strain evidence="4 5">CGMCC 1.12801</strain>
    </source>
</reference>
<organism evidence="4 5">
    <name type="scientific">Sphingobacterium paludis</name>
    <dbReference type="NCBI Taxonomy" id="1476465"/>
    <lineage>
        <taxon>Bacteria</taxon>
        <taxon>Pseudomonadati</taxon>
        <taxon>Bacteroidota</taxon>
        <taxon>Sphingobacteriia</taxon>
        <taxon>Sphingobacteriales</taxon>
        <taxon>Sphingobacteriaceae</taxon>
        <taxon>Sphingobacterium</taxon>
    </lineage>
</organism>
<feature type="domain" description="MurNAc-LAA" evidence="3">
    <location>
        <begin position="69"/>
        <end position="177"/>
    </location>
</feature>
<dbReference type="EMBL" id="SNZV01000003">
    <property type="protein sequence ID" value="TDS14734.1"/>
    <property type="molecule type" value="Genomic_DNA"/>
</dbReference>
<dbReference type="Pfam" id="PF01520">
    <property type="entry name" value="Amidase_3"/>
    <property type="match status" value="1"/>
</dbReference>
<keyword evidence="5" id="KW-1185">Reference proteome</keyword>
<gene>
    <name evidence="4" type="ORF">B0I21_103233</name>
</gene>
<dbReference type="GO" id="GO:0030288">
    <property type="term" value="C:outer membrane-bounded periplasmic space"/>
    <property type="evidence" value="ECO:0007669"/>
    <property type="project" value="TreeGrafter"/>
</dbReference>
<dbReference type="OrthoDB" id="957753at2"/>
<dbReference type="CDD" id="cd02696">
    <property type="entry name" value="MurNAc-LAA"/>
    <property type="match status" value="1"/>
</dbReference>
<dbReference type="Proteomes" id="UP000294752">
    <property type="component" value="Unassembled WGS sequence"/>
</dbReference>
<dbReference type="SMART" id="SM00646">
    <property type="entry name" value="Ami_3"/>
    <property type="match status" value="1"/>
</dbReference>
<accession>A0A4R7D4Y8</accession>
<evidence type="ECO:0000313" key="5">
    <source>
        <dbReference type="Proteomes" id="UP000294752"/>
    </source>
</evidence>
<dbReference type="GO" id="GO:0009253">
    <property type="term" value="P:peptidoglycan catabolic process"/>
    <property type="evidence" value="ECO:0007669"/>
    <property type="project" value="InterPro"/>
</dbReference>
<comment type="catalytic activity">
    <reaction evidence="1">
        <text>Hydrolyzes the link between N-acetylmuramoyl residues and L-amino acid residues in certain cell-wall glycopeptides.</text>
        <dbReference type="EC" id="3.5.1.28"/>
    </reaction>
</comment>
<dbReference type="PANTHER" id="PTHR30404:SF8">
    <property type="entry name" value="AUTOLYSIN PH-RELATED"/>
    <property type="match status" value="1"/>
</dbReference>
<evidence type="ECO:0000259" key="3">
    <source>
        <dbReference type="SMART" id="SM00646"/>
    </source>
</evidence>
<sequence length="182" mass="19693">MRKIYLIAGHHNADPGAIGNGFRENALNIELRGLIHAAIKRHDKSVVVILDDDRDTLAQVIAKVKQTVTTNDILLDIHFNSFIQPKASGAEVLVANNARGLSLDIAKELSALTALTLQIPNRGVKTESQSARGKLGILHTAASSALLEVGFISNPTDMANYQQWKEKLADGIAKILVKRAQS</sequence>
<dbReference type="InterPro" id="IPR050695">
    <property type="entry name" value="N-acetylmuramoyl_amidase_3"/>
</dbReference>
<evidence type="ECO:0000256" key="1">
    <source>
        <dbReference type="ARBA" id="ARBA00001561"/>
    </source>
</evidence>
<dbReference type="PANTHER" id="PTHR30404">
    <property type="entry name" value="N-ACETYLMURAMOYL-L-ALANINE AMIDASE"/>
    <property type="match status" value="1"/>
</dbReference>
<dbReference type="GO" id="GO:0008745">
    <property type="term" value="F:N-acetylmuramoyl-L-alanine amidase activity"/>
    <property type="evidence" value="ECO:0007669"/>
    <property type="project" value="UniProtKB-EC"/>
</dbReference>
<dbReference type="EC" id="3.5.1.28" evidence="2"/>
<name>A0A4R7D4Y8_9SPHI</name>
<dbReference type="Gene3D" id="3.40.630.40">
    <property type="entry name" value="Zn-dependent exopeptidases"/>
    <property type="match status" value="1"/>
</dbReference>
<dbReference type="AlphaFoldDB" id="A0A4R7D4Y8"/>
<evidence type="ECO:0000313" key="4">
    <source>
        <dbReference type="EMBL" id="TDS14734.1"/>
    </source>
</evidence>
<proteinExistence type="predicted"/>
<dbReference type="RefSeq" id="WP_133639779.1">
    <property type="nucleotide sequence ID" value="NZ_SNZV01000003.1"/>
</dbReference>
<evidence type="ECO:0000256" key="2">
    <source>
        <dbReference type="ARBA" id="ARBA00011901"/>
    </source>
</evidence>
<comment type="caution">
    <text evidence="4">The sequence shown here is derived from an EMBL/GenBank/DDBJ whole genome shotgun (WGS) entry which is preliminary data.</text>
</comment>
<protein>
    <recommendedName>
        <fullName evidence="2">N-acetylmuramoyl-L-alanine amidase</fullName>
        <ecNumber evidence="2">3.5.1.28</ecNumber>
    </recommendedName>
</protein>
<dbReference type="SUPFAM" id="SSF53187">
    <property type="entry name" value="Zn-dependent exopeptidases"/>
    <property type="match status" value="1"/>
</dbReference>